<dbReference type="EMBL" id="OV170222">
    <property type="protein sequence ID" value="CAH0720604.1"/>
    <property type="molecule type" value="Genomic_DNA"/>
</dbReference>
<evidence type="ECO:0000313" key="3">
    <source>
        <dbReference type="Proteomes" id="UP000838878"/>
    </source>
</evidence>
<keyword evidence="3" id="KW-1185">Reference proteome</keyword>
<dbReference type="Proteomes" id="UP000838878">
    <property type="component" value="Chromosome 2"/>
</dbReference>
<name>A0A8J9UKB2_9NEOP</name>
<gene>
    <name evidence="2" type="ORF">BINO364_LOCUS6815</name>
</gene>
<accession>A0A8J9UKB2</accession>
<feature type="region of interest" description="Disordered" evidence="1">
    <location>
        <begin position="35"/>
        <end position="59"/>
    </location>
</feature>
<protein>
    <submittedName>
        <fullName evidence="2">Uncharacterized protein</fullName>
    </submittedName>
</protein>
<organism evidence="2 3">
    <name type="scientific">Brenthis ino</name>
    <name type="common">lesser marbled fritillary</name>
    <dbReference type="NCBI Taxonomy" id="405034"/>
    <lineage>
        <taxon>Eukaryota</taxon>
        <taxon>Metazoa</taxon>
        <taxon>Ecdysozoa</taxon>
        <taxon>Arthropoda</taxon>
        <taxon>Hexapoda</taxon>
        <taxon>Insecta</taxon>
        <taxon>Pterygota</taxon>
        <taxon>Neoptera</taxon>
        <taxon>Endopterygota</taxon>
        <taxon>Lepidoptera</taxon>
        <taxon>Glossata</taxon>
        <taxon>Ditrysia</taxon>
        <taxon>Papilionoidea</taxon>
        <taxon>Nymphalidae</taxon>
        <taxon>Heliconiinae</taxon>
        <taxon>Argynnini</taxon>
        <taxon>Brenthis</taxon>
    </lineage>
</organism>
<proteinExistence type="predicted"/>
<dbReference type="AlphaFoldDB" id="A0A8J9UKB2"/>
<evidence type="ECO:0000256" key="1">
    <source>
        <dbReference type="SAM" id="MobiDB-lite"/>
    </source>
</evidence>
<reference evidence="2" key="1">
    <citation type="submission" date="2021-12" db="EMBL/GenBank/DDBJ databases">
        <authorList>
            <person name="Martin H S."/>
        </authorList>
    </citation>
    <scope>NUCLEOTIDE SEQUENCE</scope>
</reference>
<sequence length="73" mass="8136">MDVYCVVAVTSWLRCNEVLHSSKHCDESGITVTRTERRGAGSRPGRGAGRRGERRDISNSVLLLHKAHRSLPH</sequence>
<feature type="non-terminal residue" evidence="2">
    <location>
        <position position="73"/>
    </location>
</feature>
<evidence type="ECO:0000313" key="2">
    <source>
        <dbReference type="EMBL" id="CAH0720604.1"/>
    </source>
</evidence>